<dbReference type="KEGG" id="halu:HUG12_16245"/>
<dbReference type="AlphaFoldDB" id="A0A7D5QCA1"/>
<sequence>MEQYRNLELASILAAAFCFLYSLLAIGNIVMGVAAAAIILLLMRVLYIESALRELVAVEKARLERNGEWVPKREEN</sequence>
<keyword evidence="1" id="KW-0812">Transmembrane</keyword>
<evidence type="ECO:0000256" key="1">
    <source>
        <dbReference type="SAM" id="Phobius"/>
    </source>
</evidence>
<reference evidence="2 3" key="1">
    <citation type="submission" date="2020-06" db="EMBL/GenBank/DDBJ databases">
        <title>NJ-3-1, isolated from saline soil.</title>
        <authorList>
            <person name="Cui H.L."/>
            <person name="Shi X."/>
        </authorList>
    </citation>
    <scope>NUCLEOTIDE SEQUENCE [LARGE SCALE GENOMIC DNA]</scope>
    <source>
        <strain evidence="2 3">NJ-3-1</strain>
    </source>
</reference>
<evidence type="ECO:0000313" key="3">
    <source>
        <dbReference type="Proteomes" id="UP000509626"/>
    </source>
</evidence>
<dbReference type="EMBL" id="CP058579">
    <property type="protein sequence ID" value="QLG63198.1"/>
    <property type="molecule type" value="Genomic_DNA"/>
</dbReference>
<proteinExistence type="predicted"/>
<organism evidence="2 3">
    <name type="scientific">Halorarum salinum</name>
    <dbReference type="NCBI Taxonomy" id="2743089"/>
    <lineage>
        <taxon>Archaea</taxon>
        <taxon>Methanobacteriati</taxon>
        <taxon>Methanobacteriota</taxon>
        <taxon>Stenosarchaea group</taxon>
        <taxon>Halobacteria</taxon>
        <taxon>Halobacteriales</taxon>
        <taxon>Haloferacaceae</taxon>
        <taxon>Halorarum</taxon>
    </lineage>
</organism>
<feature type="transmembrane region" description="Helical" evidence="1">
    <location>
        <begin position="12"/>
        <end position="43"/>
    </location>
</feature>
<gene>
    <name evidence="2" type="ORF">HUG12_16245</name>
</gene>
<name>A0A7D5QCA1_9EURY</name>
<dbReference type="RefSeq" id="WP_179269783.1">
    <property type="nucleotide sequence ID" value="NZ_CP058579.1"/>
</dbReference>
<protein>
    <submittedName>
        <fullName evidence="2">Uncharacterized protein</fullName>
    </submittedName>
</protein>
<accession>A0A7D5QCA1</accession>
<keyword evidence="3" id="KW-1185">Reference proteome</keyword>
<dbReference type="Proteomes" id="UP000509626">
    <property type="component" value="Chromosome"/>
</dbReference>
<dbReference type="GeneID" id="56039042"/>
<keyword evidence="1" id="KW-1133">Transmembrane helix</keyword>
<keyword evidence="1" id="KW-0472">Membrane</keyword>
<evidence type="ECO:0000313" key="2">
    <source>
        <dbReference type="EMBL" id="QLG63198.1"/>
    </source>
</evidence>